<feature type="binding site" evidence="8">
    <location>
        <position position="34"/>
    </location>
    <ligand>
        <name>GTP</name>
        <dbReference type="ChEBI" id="CHEBI:37565"/>
    </ligand>
</feature>
<evidence type="ECO:0000256" key="4">
    <source>
        <dbReference type="ARBA" id="ARBA00022741"/>
    </source>
</evidence>
<evidence type="ECO:0000313" key="11">
    <source>
        <dbReference type="Proteomes" id="UP000310636"/>
    </source>
</evidence>
<feature type="domain" description="MobA-like NTP transferase" evidence="9">
    <location>
        <begin position="18"/>
        <end position="167"/>
    </location>
</feature>
<comment type="subcellular location">
    <subcellularLocation>
        <location evidence="8">Cytoplasm</location>
    </subcellularLocation>
</comment>
<comment type="caution">
    <text evidence="10">The sequence shown here is derived from an EMBL/GenBank/DDBJ whole genome shotgun (WGS) entry which is preliminary data.</text>
</comment>
<dbReference type="HAMAP" id="MF_00316">
    <property type="entry name" value="MobA"/>
    <property type="match status" value="1"/>
</dbReference>
<accession>A0A4S4BPS9</accession>
<dbReference type="GO" id="GO:0006777">
    <property type="term" value="P:Mo-molybdopterin cofactor biosynthetic process"/>
    <property type="evidence" value="ECO:0007669"/>
    <property type="project" value="UniProtKB-KW"/>
</dbReference>
<dbReference type="CDD" id="cd02503">
    <property type="entry name" value="MobA"/>
    <property type="match status" value="1"/>
</dbReference>
<keyword evidence="2 8" id="KW-0808">Transferase</keyword>
<comment type="domain">
    <text evidence="8">The N-terminal domain determines nucleotide recognition and specific binding, while the C-terminal domain determines the specific binding to the target protein.</text>
</comment>
<dbReference type="RefSeq" id="WP_136371599.1">
    <property type="nucleotide sequence ID" value="NZ_SSOB01000027.1"/>
</dbReference>
<dbReference type="GO" id="GO:0005737">
    <property type="term" value="C:cytoplasm"/>
    <property type="evidence" value="ECO:0007669"/>
    <property type="project" value="UniProtKB-SubCell"/>
</dbReference>
<keyword evidence="7 8" id="KW-0501">Molybdenum cofactor biosynthesis</keyword>
<dbReference type="Proteomes" id="UP000310636">
    <property type="component" value="Unassembled WGS sequence"/>
</dbReference>
<comment type="caution">
    <text evidence="8">Lacks conserved residue(s) required for the propagation of feature annotation.</text>
</comment>
<evidence type="ECO:0000256" key="3">
    <source>
        <dbReference type="ARBA" id="ARBA00022723"/>
    </source>
</evidence>
<dbReference type="OrthoDB" id="9788394at2"/>
<evidence type="ECO:0000256" key="5">
    <source>
        <dbReference type="ARBA" id="ARBA00022842"/>
    </source>
</evidence>
<keyword evidence="6 8" id="KW-0342">GTP-binding</keyword>
<gene>
    <name evidence="8" type="primary">mobA</name>
    <name evidence="10" type="ORF">E6C55_20035</name>
</gene>
<dbReference type="EC" id="2.7.7.77" evidence="8"/>
<name>A0A4S4BPS9_9BACL</name>
<evidence type="ECO:0000313" key="10">
    <source>
        <dbReference type="EMBL" id="THF76072.1"/>
    </source>
</evidence>
<keyword evidence="1 8" id="KW-0963">Cytoplasm</keyword>
<comment type="function">
    <text evidence="8">Transfers a GMP moiety from GTP to Mo-molybdopterin (Mo-MPT) cofactor (Moco or molybdenum cofactor) to form Mo-molybdopterin guanine dinucleotide (Mo-MGD) cofactor.</text>
</comment>
<dbReference type="InterPro" id="IPR025877">
    <property type="entry name" value="MobA-like_NTP_Trfase"/>
</dbReference>
<dbReference type="InterPro" id="IPR029044">
    <property type="entry name" value="Nucleotide-diphossugar_trans"/>
</dbReference>
<feature type="binding site" evidence="8">
    <location>
        <position position="82"/>
    </location>
    <ligand>
        <name>GTP</name>
        <dbReference type="ChEBI" id="CHEBI:37565"/>
    </ligand>
</feature>
<sequence>MLDMVKPLPSDERIGLSGVILAGGQNRRMGRSPKALLSYRHEKLVHRQIRKLRTVCSEVILVTNEPRLYLPILGSRVRIVTDFYPGQGPLAGIHAALSLARESKAWVVGCDMPFLSPRAALLMDKHKTATAADAVVPCIDGRPHPLHAIYDKNCAERIAIWLETGRLKANEFLESVRCEWITERTFLSEGIDPQFVLNVNTPNEYERSLLLDRQREEGLTVGSSDAAKRHNQ</sequence>
<dbReference type="Pfam" id="PF12804">
    <property type="entry name" value="NTP_transf_3"/>
    <property type="match status" value="1"/>
</dbReference>
<dbReference type="PANTHER" id="PTHR19136">
    <property type="entry name" value="MOLYBDENUM COFACTOR GUANYLYLTRANSFERASE"/>
    <property type="match status" value="1"/>
</dbReference>
<feature type="binding site" evidence="8">
    <location>
        <position position="111"/>
    </location>
    <ligand>
        <name>GTP</name>
        <dbReference type="ChEBI" id="CHEBI:37565"/>
    </ligand>
</feature>
<evidence type="ECO:0000256" key="2">
    <source>
        <dbReference type="ARBA" id="ARBA00022679"/>
    </source>
</evidence>
<dbReference type="SUPFAM" id="SSF53448">
    <property type="entry name" value="Nucleotide-diphospho-sugar transferases"/>
    <property type="match status" value="1"/>
</dbReference>
<organism evidence="10 11">
    <name type="scientific">Cohnella fermenti</name>
    <dbReference type="NCBI Taxonomy" id="2565925"/>
    <lineage>
        <taxon>Bacteria</taxon>
        <taxon>Bacillati</taxon>
        <taxon>Bacillota</taxon>
        <taxon>Bacilli</taxon>
        <taxon>Bacillales</taxon>
        <taxon>Paenibacillaceae</taxon>
        <taxon>Cohnella</taxon>
    </lineage>
</organism>
<dbReference type="PANTHER" id="PTHR19136:SF81">
    <property type="entry name" value="MOLYBDENUM COFACTOR GUANYLYLTRANSFERASE"/>
    <property type="match status" value="1"/>
</dbReference>
<dbReference type="GO" id="GO:0005525">
    <property type="term" value="F:GTP binding"/>
    <property type="evidence" value="ECO:0007669"/>
    <property type="project" value="UniProtKB-UniRule"/>
</dbReference>
<reference evidence="10 11" key="1">
    <citation type="submission" date="2019-04" db="EMBL/GenBank/DDBJ databases">
        <title>Cohnella sp. nov. isolated from preserved vegetables.</title>
        <authorList>
            <person name="Lin S.-Y."/>
            <person name="Hung M.-H."/>
            <person name="Young C.-C."/>
        </authorList>
    </citation>
    <scope>NUCLEOTIDE SEQUENCE [LARGE SCALE GENOMIC DNA]</scope>
    <source>
        <strain evidence="10 11">CC-MHH1044</strain>
    </source>
</reference>
<comment type="cofactor">
    <cofactor evidence="8">
        <name>Mg(2+)</name>
        <dbReference type="ChEBI" id="CHEBI:18420"/>
    </cofactor>
</comment>
<dbReference type="Gene3D" id="3.90.550.10">
    <property type="entry name" value="Spore Coat Polysaccharide Biosynthesis Protein SpsA, Chain A"/>
    <property type="match status" value="1"/>
</dbReference>
<evidence type="ECO:0000256" key="7">
    <source>
        <dbReference type="ARBA" id="ARBA00023150"/>
    </source>
</evidence>
<keyword evidence="5 8" id="KW-0460">Magnesium</keyword>
<evidence type="ECO:0000256" key="1">
    <source>
        <dbReference type="ARBA" id="ARBA00022490"/>
    </source>
</evidence>
<dbReference type="AlphaFoldDB" id="A0A4S4BPS9"/>
<dbReference type="EMBL" id="SSOB01000027">
    <property type="protein sequence ID" value="THF76072.1"/>
    <property type="molecule type" value="Genomic_DNA"/>
</dbReference>
<dbReference type="InterPro" id="IPR013482">
    <property type="entry name" value="Molybde_CF_guanTrfase"/>
</dbReference>
<keyword evidence="4 8" id="KW-0547">Nucleotide-binding</keyword>
<evidence type="ECO:0000259" key="9">
    <source>
        <dbReference type="Pfam" id="PF12804"/>
    </source>
</evidence>
<dbReference type="GO" id="GO:0046872">
    <property type="term" value="F:metal ion binding"/>
    <property type="evidence" value="ECO:0007669"/>
    <property type="project" value="UniProtKB-KW"/>
</dbReference>
<proteinExistence type="inferred from homology"/>
<evidence type="ECO:0000256" key="6">
    <source>
        <dbReference type="ARBA" id="ARBA00023134"/>
    </source>
</evidence>
<keyword evidence="10" id="KW-0548">Nucleotidyltransferase</keyword>
<dbReference type="GO" id="GO:0061603">
    <property type="term" value="F:molybdenum cofactor guanylyltransferase activity"/>
    <property type="evidence" value="ECO:0007669"/>
    <property type="project" value="UniProtKB-EC"/>
</dbReference>
<feature type="binding site" evidence="8">
    <location>
        <begin position="21"/>
        <end position="23"/>
    </location>
    <ligand>
        <name>GTP</name>
        <dbReference type="ChEBI" id="CHEBI:37565"/>
    </ligand>
</feature>
<keyword evidence="3 8" id="KW-0479">Metal-binding</keyword>
<keyword evidence="11" id="KW-1185">Reference proteome</keyword>
<protein>
    <recommendedName>
        <fullName evidence="8">Probable molybdenum cofactor guanylyltransferase</fullName>
        <shortName evidence="8">MoCo guanylyltransferase</shortName>
        <ecNumber evidence="8">2.7.7.77</ecNumber>
    </recommendedName>
    <alternativeName>
        <fullName evidence="8">GTP:molybdopterin guanylyltransferase</fullName>
    </alternativeName>
    <alternativeName>
        <fullName evidence="8">Mo-MPT guanylyltransferase</fullName>
    </alternativeName>
    <alternativeName>
        <fullName evidence="8">Molybdopterin guanylyltransferase</fullName>
    </alternativeName>
    <alternativeName>
        <fullName evidence="8">Molybdopterin-guanine dinucleotide synthase</fullName>
        <shortName evidence="8">MGD synthase</shortName>
    </alternativeName>
</protein>
<comment type="catalytic activity">
    <reaction evidence="8">
        <text>Mo-molybdopterin + GTP + H(+) = Mo-molybdopterin guanine dinucleotide + diphosphate</text>
        <dbReference type="Rhea" id="RHEA:34243"/>
        <dbReference type="ChEBI" id="CHEBI:15378"/>
        <dbReference type="ChEBI" id="CHEBI:33019"/>
        <dbReference type="ChEBI" id="CHEBI:37565"/>
        <dbReference type="ChEBI" id="CHEBI:71302"/>
        <dbReference type="ChEBI" id="CHEBI:71310"/>
        <dbReference type="EC" id="2.7.7.77"/>
    </reaction>
</comment>
<evidence type="ECO:0000256" key="8">
    <source>
        <dbReference type="HAMAP-Rule" id="MF_00316"/>
    </source>
</evidence>
<feature type="binding site" evidence="8">
    <location>
        <position position="111"/>
    </location>
    <ligand>
        <name>Mg(2+)</name>
        <dbReference type="ChEBI" id="CHEBI:18420"/>
    </ligand>
</feature>
<comment type="similarity">
    <text evidence="8">Belongs to the MobA family.</text>
</comment>